<accession>A0A151GGT3</accession>
<name>A0A151GGT3_DRECN</name>
<reference evidence="2 3" key="1">
    <citation type="journal article" date="2016" name="Sci. Rep.">
        <title>Insights into Adaptations to a Near-Obligate Nematode Endoparasitic Lifestyle from the Finished Genome of Drechmeria coniospora.</title>
        <authorList>
            <person name="Zhang L."/>
            <person name="Zhou Z."/>
            <person name="Guo Q."/>
            <person name="Fokkens L."/>
            <person name="Miskei M."/>
            <person name="Pocsi I."/>
            <person name="Zhang W."/>
            <person name="Chen M."/>
            <person name="Wang L."/>
            <person name="Sun Y."/>
            <person name="Donzelli B.G."/>
            <person name="Gibson D.M."/>
            <person name="Nelson D.R."/>
            <person name="Luo J.G."/>
            <person name="Rep M."/>
            <person name="Liu H."/>
            <person name="Yang S."/>
            <person name="Wang J."/>
            <person name="Krasnoff S.B."/>
            <person name="Xu Y."/>
            <person name="Molnar I."/>
            <person name="Lin M."/>
        </authorList>
    </citation>
    <scope>NUCLEOTIDE SEQUENCE [LARGE SCALE GENOMIC DNA]</scope>
    <source>
        <strain evidence="2 3">ARSEF 6962</strain>
    </source>
</reference>
<dbReference type="EMBL" id="LAYC01000002">
    <property type="protein sequence ID" value="KYK56317.1"/>
    <property type="molecule type" value="Genomic_DNA"/>
</dbReference>
<evidence type="ECO:0000313" key="3">
    <source>
        <dbReference type="Proteomes" id="UP000076580"/>
    </source>
</evidence>
<protein>
    <submittedName>
        <fullName evidence="2">Uncharacterized protein</fullName>
    </submittedName>
</protein>
<dbReference type="RefSeq" id="XP_040655669.1">
    <property type="nucleotide sequence ID" value="XM_040800636.1"/>
</dbReference>
<feature type="region of interest" description="Disordered" evidence="1">
    <location>
        <begin position="19"/>
        <end position="44"/>
    </location>
</feature>
<comment type="caution">
    <text evidence="2">The sequence shown here is derived from an EMBL/GenBank/DDBJ whole genome shotgun (WGS) entry which is preliminary data.</text>
</comment>
<keyword evidence="3" id="KW-1185">Reference proteome</keyword>
<dbReference type="AlphaFoldDB" id="A0A151GGT3"/>
<dbReference type="InParanoid" id="A0A151GGT3"/>
<dbReference type="Proteomes" id="UP000076580">
    <property type="component" value="Chromosome 02"/>
</dbReference>
<evidence type="ECO:0000313" key="2">
    <source>
        <dbReference type="EMBL" id="KYK56317.1"/>
    </source>
</evidence>
<feature type="region of interest" description="Disordered" evidence="1">
    <location>
        <begin position="93"/>
        <end position="115"/>
    </location>
</feature>
<proteinExistence type="predicted"/>
<dbReference type="GeneID" id="63715958"/>
<feature type="compositionally biased region" description="Basic residues" evidence="1">
    <location>
        <begin position="32"/>
        <end position="41"/>
    </location>
</feature>
<organism evidence="2 3">
    <name type="scientific">Drechmeria coniospora</name>
    <name type="common">Nematophagous fungus</name>
    <name type="synonym">Meria coniospora</name>
    <dbReference type="NCBI Taxonomy" id="98403"/>
    <lineage>
        <taxon>Eukaryota</taxon>
        <taxon>Fungi</taxon>
        <taxon>Dikarya</taxon>
        <taxon>Ascomycota</taxon>
        <taxon>Pezizomycotina</taxon>
        <taxon>Sordariomycetes</taxon>
        <taxon>Hypocreomycetidae</taxon>
        <taxon>Hypocreales</taxon>
        <taxon>Ophiocordycipitaceae</taxon>
        <taxon>Drechmeria</taxon>
    </lineage>
</organism>
<sequence>MDGGACCVALAQAKRRTDEAPGVAARSQARAARTKHTRRRGQGTGALSHLAYHRHTALTGPHDLVSDSGESLSLSDAGALALCSRGKRDDVKGARLPVPRCDGPAGGRATEQACG</sequence>
<gene>
    <name evidence="2" type="ORF">DCS_03315</name>
</gene>
<evidence type="ECO:0000256" key="1">
    <source>
        <dbReference type="SAM" id="MobiDB-lite"/>
    </source>
</evidence>